<dbReference type="Proteomes" id="UP000581688">
    <property type="component" value="Unassembled WGS sequence"/>
</dbReference>
<feature type="transmembrane region" description="Helical" evidence="1">
    <location>
        <begin position="47"/>
        <end position="66"/>
    </location>
</feature>
<sequence>MIRFLSLVILALSTQIIGIIMWGEYVWLYKFASGGVGGTPLEHIQPILWVIIVIEVITFALLTVFLKKKED</sequence>
<name>A0A841PRY4_9BACI</name>
<accession>A0A841PRY4</accession>
<organism evidence="2 3">
    <name type="scientific">Salirhabdus euzebyi</name>
    <dbReference type="NCBI Taxonomy" id="394506"/>
    <lineage>
        <taxon>Bacteria</taxon>
        <taxon>Bacillati</taxon>
        <taxon>Bacillota</taxon>
        <taxon>Bacilli</taxon>
        <taxon>Bacillales</taxon>
        <taxon>Bacillaceae</taxon>
        <taxon>Salirhabdus</taxon>
    </lineage>
</organism>
<proteinExistence type="predicted"/>
<keyword evidence="1" id="KW-0812">Transmembrane</keyword>
<evidence type="ECO:0000256" key="1">
    <source>
        <dbReference type="SAM" id="Phobius"/>
    </source>
</evidence>
<keyword evidence="1" id="KW-1133">Transmembrane helix</keyword>
<comment type="caution">
    <text evidence="2">The sequence shown here is derived from an EMBL/GenBank/DDBJ whole genome shotgun (WGS) entry which is preliminary data.</text>
</comment>
<keyword evidence="1" id="KW-0472">Membrane</keyword>
<dbReference type="EMBL" id="JACHGH010000001">
    <property type="protein sequence ID" value="MBB6451687.1"/>
    <property type="molecule type" value="Genomic_DNA"/>
</dbReference>
<reference evidence="2 3" key="1">
    <citation type="submission" date="2020-08" db="EMBL/GenBank/DDBJ databases">
        <title>Genomic Encyclopedia of Type Strains, Phase IV (KMG-IV): sequencing the most valuable type-strain genomes for metagenomic binning, comparative biology and taxonomic classification.</title>
        <authorList>
            <person name="Goeker M."/>
        </authorList>
    </citation>
    <scope>NUCLEOTIDE SEQUENCE [LARGE SCALE GENOMIC DNA]</scope>
    <source>
        <strain evidence="2 3">DSM 19612</strain>
    </source>
</reference>
<evidence type="ECO:0000313" key="2">
    <source>
        <dbReference type="EMBL" id="MBB6451687.1"/>
    </source>
</evidence>
<keyword evidence="3" id="KW-1185">Reference proteome</keyword>
<gene>
    <name evidence="2" type="ORF">HNQ94_000108</name>
</gene>
<feature type="transmembrane region" description="Helical" evidence="1">
    <location>
        <begin position="7"/>
        <end position="27"/>
    </location>
</feature>
<protein>
    <submittedName>
        <fullName evidence="2">Putative membrane protein</fullName>
    </submittedName>
</protein>
<dbReference type="RefSeq" id="WP_174496309.1">
    <property type="nucleotide sequence ID" value="NZ_CADDWK010000007.1"/>
</dbReference>
<evidence type="ECO:0000313" key="3">
    <source>
        <dbReference type="Proteomes" id="UP000581688"/>
    </source>
</evidence>
<dbReference type="AlphaFoldDB" id="A0A841PRY4"/>